<dbReference type="SUPFAM" id="SSF52025">
    <property type="entry name" value="PA domain"/>
    <property type="match status" value="1"/>
</dbReference>
<dbReference type="InterPro" id="IPR003137">
    <property type="entry name" value="PA_domain"/>
</dbReference>
<evidence type="ECO:0000259" key="1">
    <source>
        <dbReference type="Pfam" id="PF02225"/>
    </source>
</evidence>
<protein>
    <submittedName>
        <fullName evidence="2">RNF13</fullName>
        <ecNumber evidence="2">2.3.2.27</ecNumber>
    </submittedName>
</protein>
<feature type="domain" description="PA" evidence="1">
    <location>
        <begin position="42"/>
        <end position="104"/>
    </location>
</feature>
<dbReference type="EMBL" id="HG994580">
    <property type="protein sequence ID" value="CAF2749221.1"/>
    <property type="molecule type" value="Genomic_DNA"/>
</dbReference>
<name>A0A7R8CF57_LEPSM</name>
<dbReference type="Proteomes" id="UP000675881">
    <property type="component" value="Chromosome 1"/>
</dbReference>
<proteinExistence type="predicted"/>
<gene>
    <name evidence="2" type="ORF">LSAA_1817</name>
</gene>
<dbReference type="GO" id="GO:0061630">
    <property type="term" value="F:ubiquitin protein ligase activity"/>
    <property type="evidence" value="ECO:0007669"/>
    <property type="project" value="UniProtKB-EC"/>
</dbReference>
<accession>A0A7R8CF57</accession>
<dbReference type="Pfam" id="PF02225">
    <property type="entry name" value="PA"/>
    <property type="match status" value="1"/>
</dbReference>
<reference evidence="2" key="1">
    <citation type="submission" date="2021-02" db="EMBL/GenBank/DDBJ databases">
        <authorList>
            <person name="Bekaert M."/>
        </authorList>
    </citation>
    <scope>NUCLEOTIDE SEQUENCE</scope>
    <source>
        <strain evidence="2">IoA-00</strain>
    </source>
</reference>
<evidence type="ECO:0000313" key="2">
    <source>
        <dbReference type="EMBL" id="CAF2749221.1"/>
    </source>
</evidence>
<keyword evidence="2" id="KW-0012">Acyltransferase</keyword>
<keyword evidence="2" id="KW-0808">Transferase</keyword>
<keyword evidence="3" id="KW-1185">Reference proteome</keyword>
<dbReference type="OrthoDB" id="8062037at2759"/>
<organism evidence="2 3">
    <name type="scientific">Lepeophtheirus salmonis</name>
    <name type="common">Salmon louse</name>
    <name type="synonym">Caligus salmonis</name>
    <dbReference type="NCBI Taxonomy" id="72036"/>
    <lineage>
        <taxon>Eukaryota</taxon>
        <taxon>Metazoa</taxon>
        <taxon>Ecdysozoa</taxon>
        <taxon>Arthropoda</taxon>
        <taxon>Crustacea</taxon>
        <taxon>Multicrustacea</taxon>
        <taxon>Hexanauplia</taxon>
        <taxon>Copepoda</taxon>
        <taxon>Siphonostomatoida</taxon>
        <taxon>Caligidae</taxon>
        <taxon>Lepeophtheirus</taxon>
    </lineage>
</organism>
<evidence type="ECO:0000313" key="3">
    <source>
        <dbReference type="Proteomes" id="UP000675881"/>
    </source>
</evidence>
<dbReference type="Gene3D" id="3.50.30.30">
    <property type="match status" value="1"/>
</dbReference>
<dbReference type="AlphaFoldDB" id="A0A7R8CF57"/>
<sequence length="111" mass="12285">MEASFGHSLPFRGLIGFVKSSEPLDGCSHVQKAPDRYPRDPHWFIILKRSSNCTFIDKVEAATIGNYSAAIVFNDRSDRVFHMGGNSPNLIPSVFIGATDGEKILKKLFIS</sequence>
<dbReference type="InterPro" id="IPR046450">
    <property type="entry name" value="PA_dom_sf"/>
</dbReference>
<dbReference type="EC" id="2.3.2.27" evidence="2"/>